<dbReference type="RefSeq" id="WP_281883317.1">
    <property type="nucleotide sequence ID" value="NZ_BSDP01000001.1"/>
</dbReference>
<organism evidence="1 2">
    <name type="scientific">Agromyces rhizosphaerae</name>
    <dbReference type="NCBI Taxonomy" id="88374"/>
    <lineage>
        <taxon>Bacteria</taxon>
        <taxon>Bacillati</taxon>
        <taxon>Actinomycetota</taxon>
        <taxon>Actinomycetes</taxon>
        <taxon>Micrococcales</taxon>
        <taxon>Microbacteriaceae</taxon>
        <taxon>Agromyces</taxon>
    </lineage>
</organism>
<dbReference type="EMBL" id="BSDP01000001">
    <property type="protein sequence ID" value="GLI27088.1"/>
    <property type="molecule type" value="Genomic_DNA"/>
</dbReference>
<comment type="caution">
    <text evidence="1">The sequence shown here is derived from an EMBL/GenBank/DDBJ whole genome shotgun (WGS) entry which is preliminary data.</text>
</comment>
<accession>A0A9W6CRB5</accession>
<sequence length="122" mass="13519">MANLRVHSDRLELQLTAAEKSLAFRRSDVVVQREDIRSAIITEDPWIWVRGIRSRGSVVPLVVAVGEWKSHGGTDFVLVKGKRQAVVLDVAGEQYSRLVVSTNRAVELIESLKLADAATPDE</sequence>
<evidence type="ECO:0000313" key="2">
    <source>
        <dbReference type="Proteomes" id="UP001144396"/>
    </source>
</evidence>
<name>A0A9W6CRB5_9MICO</name>
<gene>
    <name evidence="1" type="ORF">ARHIZOSPH14_13300</name>
</gene>
<dbReference type="AlphaFoldDB" id="A0A9W6CRB5"/>
<keyword evidence="2" id="KW-1185">Reference proteome</keyword>
<evidence type="ECO:0000313" key="1">
    <source>
        <dbReference type="EMBL" id="GLI27088.1"/>
    </source>
</evidence>
<reference evidence="1" key="1">
    <citation type="submission" date="2022-12" db="EMBL/GenBank/DDBJ databases">
        <title>Reference genome sequencing for broad-spectrum identification of bacterial and archaeal isolates by mass spectrometry.</title>
        <authorList>
            <person name="Sekiguchi Y."/>
            <person name="Tourlousse D.M."/>
        </authorList>
    </citation>
    <scope>NUCLEOTIDE SEQUENCE</scope>
    <source>
        <strain evidence="1">14</strain>
    </source>
</reference>
<dbReference type="Proteomes" id="UP001144396">
    <property type="component" value="Unassembled WGS sequence"/>
</dbReference>
<proteinExistence type="predicted"/>
<protein>
    <submittedName>
        <fullName evidence="1">Uncharacterized protein</fullName>
    </submittedName>
</protein>